<keyword evidence="3" id="KW-1185">Reference proteome</keyword>
<dbReference type="InterPro" id="IPR043502">
    <property type="entry name" value="DNA/RNA_pol_sf"/>
</dbReference>
<dbReference type="Proteomes" id="UP000269721">
    <property type="component" value="Unassembled WGS sequence"/>
</dbReference>
<evidence type="ECO:0000256" key="1">
    <source>
        <dbReference type="SAM" id="MobiDB-lite"/>
    </source>
</evidence>
<reference evidence="3" key="1">
    <citation type="journal article" date="2018" name="Nat. Microbiol.">
        <title>Leveraging single-cell genomics to expand the fungal tree of life.</title>
        <authorList>
            <person name="Ahrendt S.R."/>
            <person name="Quandt C.A."/>
            <person name="Ciobanu D."/>
            <person name="Clum A."/>
            <person name="Salamov A."/>
            <person name="Andreopoulos B."/>
            <person name="Cheng J.F."/>
            <person name="Woyke T."/>
            <person name="Pelin A."/>
            <person name="Henrissat B."/>
            <person name="Reynolds N.K."/>
            <person name="Benny G.L."/>
            <person name="Smith M.E."/>
            <person name="James T.Y."/>
            <person name="Grigoriev I.V."/>
        </authorList>
    </citation>
    <scope>NUCLEOTIDE SEQUENCE [LARGE SCALE GENOMIC DNA]</scope>
</reference>
<dbReference type="EMBL" id="KZ993929">
    <property type="protein sequence ID" value="RKO94333.1"/>
    <property type="molecule type" value="Genomic_DNA"/>
</dbReference>
<dbReference type="SUPFAM" id="SSF56672">
    <property type="entry name" value="DNA/RNA polymerases"/>
    <property type="match status" value="1"/>
</dbReference>
<accession>A0A4P9WQ93</accession>
<dbReference type="AlphaFoldDB" id="A0A4P9WQ93"/>
<feature type="region of interest" description="Disordered" evidence="1">
    <location>
        <begin position="1"/>
        <end position="32"/>
    </location>
</feature>
<proteinExistence type="predicted"/>
<feature type="compositionally biased region" description="Basic and acidic residues" evidence="1">
    <location>
        <begin position="21"/>
        <end position="32"/>
    </location>
</feature>
<gene>
    <name evidence="2" type="ORF">BDK51DRAFT_43069</name>
</gene>
<protein>
    <submittedName>
        <fullName evidence="2">Uncharacterized protein</fullName>
    </submittedName>
</protein>
<sequence length="174" mass="20009">MALYSPGSIARDDPDNNSMGERGKREPENPRMTRELACDLPELPCKESQRTLKRPASLLMMAWNSLGESLRPGEQPHMLQSKKGGTDYPYKTTALRCKMVEWNTLSISNLSFEFHGPQIRLNSISIDGFKIARVLKWEIPRKTHDIHSFFGFTDYLPAFVNYHFEIAYLLSELQ</sequence>
<organism evidence="2 3">
    <name type="scientific">Blyttiomyces helicus</name>
    <dbReference type="NCBI Taxonomy" id="388810"/>
    <lineage>
        <taxon>Eukaryota</taxon>
        <taxon>Fungi</taxon>
        <taxon>Fungi incertae sedis</taxon>
        <taxon>Chytridiomycota</taxon>
        <taxon>Chytridiomycota incertae sedis</taxon>
        <taxon>Chytridiomycetes</taxon>
        <taxon>Chytridiomycetes incertae sedis</taxon>
        <taxon>Blyttiomyces</taxon>
    </lineage>
</organism>
<evidence type="ECO:0000313" key="2">
    <source>
        <dbReference type="EMBL" id="RKO94333.1"/>
    </source>
</evidence>
<name>A0A4P9WQ93_9FUNG</name>
<evidence type="ECO:0000313" key="3">
    <source>
        <dbReference type="Proteomes" id="UP000269721"/>
    </source>
</evidence>